<dbReference type="EMBL" id="BLXZ01000001">
    <property type="protein sequence ID" value="GFO66669.1"/>
    <property type="molecule type" value="Genomic_DNA"/>
</dbReference>
<organism evidence="2 3">
    <name type="scientific">Geomonas limicola</name>
    <dbReference type="NCBI Taxonomy" id="2740186"/>
    <lineage>
        <taxon>Bacteria</taxon>
        <taxon>Pseudomonadati</taxon>
        <taxon>Thermodesulfobacteriota</taxon>
        <taxon>Desulfuromonadia</taxon>
        <taxon>Geobacterales</taxon>
        <taxon>Geobacteraceae</taxon>
        <taxon>Geomonas</taxon>
    </lineage>
</organism>
<feature type="transmembrane region" description="Helical" evidence="1">
    <location>
        <begin position="210"/>
        <end position="229"/>
    </location>
</feature>
<dbReference type="Proteomes" id="UP000587586">
    <property type="component" value="Unassembled WGS sequence"/>
</dbReference>
<evidence type="ECO:0000313" key="2">
    <source>
        <dbReference type="EMBL" id="GFO66669.1"/>
    </source>
</evidence>
<keyword evidence="1" id="KW-0472">Membrane</keyword>
<dbReference type="InterPro" id="IPR025333">
    <property type="entry name" value="DUF4239"/>
</dbReference>
<feature type="transmembrane region" description="Helical" evidence="1">
    <location>
        <begin position="183"/>
        <end position="204"/>
    </location>
</feature>
<name>A0A6V8N5U8_9BACT</name>
<keyword evidence="1" id="KW-1133">Transmembrane helix</keyword>
<dbReference type="Pfam" id="PF14023">
    <property type="entry name" value="Bestrophin-like"/>
    <property type="match status" value="1"/>
</dbReference>
<keyword evidence="3" id="KW-1185">Reference proteome</keyword>
<accession>A0A6V8N5U8</accession>
<proteinExistence type="predicted"/>
<evidence type="ECO:0008006" key="4">
    <source>
        <dbReference type="Google" id="ProtNLM"/>
    </source>
</evidence>
<feature type="transmembrane region" description="Helical" evidence="1">
    <location>
        <begin position="45"/>
        <end position="66"/>
    </location>
</feature>
<dbReference type="AlphaFoldDB" id="A0A6V8N5U8"/>
<gene>
    <name evidence="2" type="ORF">GMLC_02480</name>
</gene>
<dbReference type="RefSeq" id="WP_183359206.1">
    <property type="nucleotide sequence ID" value="NZ_BLXZ01000001.1"/>
</dbReference>
<protein>
    <recommendedName>
        <fullName evidence="4">DUF4239 domain-containing protein</fullName>
    </recommendedName>
</protein>
<keyword evidence="1" id="KW-0812">Transmembrane</keyword>
<sequence length="256" mass="28085">MDQVYLALSTAAALFVGMLFCLEVGRRIGIAFLQHDPAANQGVSAIEGAVFGLLGLLIAFTFSGAASRFEDRRHLIGQEANCIGTAYLRLDLVPQDRQPELRDLMRRYLKLRTDTYRSPVSQWGPKLTEAGRLQGEIWDKAVRASHEPGVPSQTAMLLLPALNDMIDITTTRQVATQNHPPRIVFIMLCGLSLAGALLAGYGMACGKRRSLLHVVCFSAIISLTVYVILDLEFPRAGLIRIDSADQVMLDLANSMK</sequence>
<evidence type="ECO:0000313" key="3">
    <source>
        <dbReference type="Proteomes" id="UP000587586"/>
    </source>
</evidence>
<evidence type="ECO:0000256" key="1">
    <source>
        <dbReference type="SAM" id="Phobius"/>
    </source>
</evidence>
<reference evidence="3" key="1">
    <citation type="submission" date="2020-06" db="EMBL/GenBank/DDBJ databases">
        <title>Draft genomic sequecing of Geomonas sp. Red745.</title>
        <authorList>
            <person name="Itoh H."/>
            <person name="Xu Z.X."/>
            <person name="Ushijima N."/>
            <person name="Masuda Y."/>
            <person name="Shiratori Y."/>
            <person name="Senoo K."/>
        </authorList>
    </citation>
    <scope>NUCLEOTIDE SEQUENCE [LARGE SCALE GENOMIC DNA]</scope>
    <source>
        <strain evidence="3">Red745</strain>
    </source>
</reference>
<comment type="caution">
    <text evidence="2">The sequence shown here is derived from an EMBL/GenBank/DDBJ whole genome shotgun (WGS) entry which is preliminary data.</text>
</comment>